<dbReference type="EMBL" id="FMUX01000011">
    <property type="protein sequence ID" value="SCY55173.1"/>
    <property type="molecule type" value="Genomic_DNA"/>
</dbReference>
<organism evidence="2 3">
    <name type="scientific">Desulfoluna spongiiphila</name>
    <dbReference type="NCBI Taxonomy" id="419481"/>
    <lineage>
        <taxon>Bacteria</taxon>
        <taxon>Pseudomonadati</taxon>
        <taxon>Thermodesulfobacteriota</taxon>
        <taxon>Desulfobacteria</taxon>
        <taxon>Desulfobacterales</taxon>
        <taxon>Desulfolunaceae</taxon>
        <taxon>Desulfoluna</taxon>
    </lineage>
</organism>
<dbReference type="Pfam" id="PF13487">
    <property type="entry name" value="HD_5"/>
    <property type="match status" value="1"/>
</dbReference>
<dbReference type="PANTHER" id="PTHR43155:SF1">
    <property type="entry name" value="3'3'-CGAMP-SPECIFIC PHOSPHODIESTERASE 1"/>
    <property type="match status" value="1"/>
</dbReference>
<dbReference type="SUPFAM" id="SSF109604">
    <property type="entry name" value="HD-domain/PDEase-like"/>
    <property type="match status" value="2"/>
</dbReference>
<dbReference type="InterPro" id="IPR037522">
    <property type="entry name" value="HD_GYP_dom"/>
</dbReference>
<dbReference type="InterPro" id="IPR003607">
    <property type="entry name" value="HD/PDEase_dom"/>
</dbReference>
<accession>A0A1G5GUD4</accession>
<dbReference type="SMART" id="SM00471">
    <property type="entry name" value="HDc"/>
    <property type="match status" value="2"/>
</dbReference>
<dbReference type="Pfam" id="PF01966">
    <property type="entry name" value="HD"/>
    <property type="match status" value="1"/>
</dbReference>
<dbReference type="Proteomes" id="UP000198870">
    <property type="component" value="Unassembled WGS sequence"/>
</dbReference>
<evidence type="ECO:0000259" key="1">
    <source>
        <dbReference type="PROSITE" id="PS51832"/>
    </source>
</evidence>
<evidence type="ECO:0000313" key="2">
    <source>
        <dbReference type="EMBL" id="SCY55173.1"/>
    </source>
</evidence>
<dbReference type="STRING" id="419481.SAMN05216233_111145"/>
<dbReference type="Gene3D" id="1.10.3210.10">
    <property type="entry name" value="Hypothetical protein af1432"/>
    <property type="match status" value="2"/>
</dbReference>
<dbReference type="RefSeq" id="WP_092211733.1">
    <property type="nucleotide sequence ID" value="NZ_FMUX01000011.1"/>
</dbReference>
<proteinExistence type="predicted"/>
<dbReference type="OrthoDB" id="9764337at2"/>
<protein>
    <submittedName>
        <fullName evidence="2">HD domain-containing protein</fullName>
    </submittedName>
</protein>
<dbReference type="CDD" id="cd00077">
    <property type="entry name" value="HDc"/>
    <property type="match status" value="2"/>
</dbReference>
<keyword evidence="3" id="KW-1185">Reference proteome</keyword>
<dbReference type="PROSITE" id="PS51832">
    <property type="entry name" value="HD_GYP"/>
    <property type="match status" value="1"/>
</dbReference>
<name>A0A1G5GUD4_9BACT</name>
<dbReference type="InterPro" id="IPR006674">
    <property type="entry name" value="HD_domain"/>
</dbReference>
<sequence>MLREIYVDLNNVFLSLSDAIDLANPSIACHQMRCAYIVWQLGKTAKLSKERIKRLYMAALLHDIGAMTPKDKIRLHTFEESDILAHCLRGEVLFQSVPLLAPAAPLIRHHHRNWSDCEAPIGDPDVLDAQILHLADWVERLIRRDAFILSQMEVITTQIRTMEHTVFHPDVVELFIRTSDREEFWLDLSSTRLYGLLLRNGPLRSIETPFEDIASIARVIQKLIDFRSPFTATHSAGVAECAALLTEHFGYMETEVRLMRLAGHFHDLGKLIIPNAILEKPGKLTREEFQVMKQHTYFTYEVLNSIDRLERVAEWAAFHHEKLDGTGYPFRVRAEKINTGARIMAVADIFTALTEDRPYRAGMPLDKALGILKNQADNGKIEPRVVSLLGDHAKEISQQVKATQLESMRFYTEHFTDAVLAEHQVA</sequence>
<gene>
    <name evidence="2" type="ORF">SAMN05216233_111145</name>
</gene>
<evidence type="ECO:0000313" key="3">
    <source>
        <dbReference type="Proteomes" id="UP000198870"/>
    </source>
</evidence>
<reference evidence="2 3" key="1">
    <citation type="submission" date="2016-10" db="EMBL/GenBank/DDBJ databases">
        <authorList>
            <person name="de Groot N.N."/>
        </authorList>
    </citation>
    <scope>NUCLEOTIDE SEQUENCE [LARGE SCALE GENOMIC DNA]</scope>
    <source>
        <strain evidence="2 3">AA1</strain>
    </source>
</reference>
<dbReference type="AlphaFoldDB" id="A0A1G5GUD4"/>
<feature type="domain" description="HD-GYP" evidence="1">
    <location>
        <begin position="209"/>
        <end position="405"/>
    </location>
</feature>
<dbReference type="PANTHER" id="PTHR43155">
    <property type="entry name" value="CYCLIC DI-GMP PHOSPHODIESTERASE PA4108-RELATED"/>
    <property type="match status" value="1"/>
</dbReference>